<dbReference type="Pfam" id="PF14009">
    <property type="entry name" value="PADRE"/>
    <property type="match status" value="1"/>
</dbReference>
<protein>
    <submittedName>
        <fullName evidence="2">Uncharacterized protein</fullName>
    </submittedName>
</protein>
<dbReference type="Proteomes" id="UP000607653">
    <property type="component" value="Unassembled WGS sequence"/>
</dbReference>
<gene>
    <name evidence="2" type="ORF">HUJ06_014933</name>
</gene>
<sequence length="126" mass="13713">MGICISTPTMRAQRRGGGEGTGWPSTAKVIHVDGKLQEFKYPTTAGHVILQNPNCFLCSSESMNLDSCVPHLGDNEELEIGQIYFLMPLSQSNKLLSLSDLCILAVKASKVLGVKQNPTPSTFFQQ</sequence>
<name>A0A822Z7M8_NELNU</name>
<dbReference type="EMBL" id="DUZY01000005">
    <property type="protein sequence ID" value="DAD40610.1"/>
    <property type="molecule type" value="Genomic_DNA"/>
</dbReference>
<organism evidence="2 3">
    <name type="scientific">Nelumbo nucifera</name>
    <name type="common">Sacred lotus</name>
    <dbReference type="NCBI Taxonomy" id="4432"/>
    <lineage>
        <taxon>Eukaryota</taxon>
        <taxon>Viridiplantae</taxon>
        <taxon>Streptophyta</taxon>
        <taxon>Embryophyta</taxon>
        <taxon>Tracheophyta</taxon>
        <taxon>Spermatophyta</taxon>
        <taxon>Magnoliopsida</taxon>
        <taxon>Proteales</taxon>
        <taxon>Nelumbonaceae</taxon>
        <taxon>Nelumbo</taxon>
    </lineage>
</organism>
<accession>A0A822Z7M8</accession>
<feature type="compositionally biased region" description="Polar residues" evidence="1">
    <location>
        <begin position="1"/>
        <end position="10"/>
    </location>
</feature>
<comment type="caution">
    <text evidence="2">The sequence shown here is derived from an EMBL/GenBank/DDBJ whole genome shotgun (WGS) entry which is preliminary data.</text>
</comment>
<evidence type="ECO:0000256" key="1">
    <source>
        <dbReference type="SAM" id="MobiDB-lite"/>
    </source>
</evidence>
<dbReference type="PANTHER" id="PTHR33052">
    <property type="entry name" value="DUF4228 DOMAIN PROTEIN-RELATED"/>
    <property type="match status" value="1"/>
</dbReference>
<reference evidence="2 3" key="1">
    <citation type="journal article" date="2020" name="Mol. Biol. Evol.">
        <title>Distinct Expression and Methylation Patterns for Genes with Different Fates following a Single Whole-Genome Duplication in Flowering Plants.</title>
        <authorList>
            <person name="Shi T."/>
            <person name="Rahmani R.S."/>
            <person name="Gugger P.F."/>
            <person name="Wang M."/>
            <person name="Li H."/>
            <person name="Zhang Y."/>
            <person name="Li Z."/>
            <person name="Wang Q."/>
            <person name="Van de Peer Y."/>
            <person name="Marchal K."/>
            <person name="Chen J."/>
        </authorList>
    </citation>
    <scope>NUCLEOTIDE SEQUENCE [LARGE SCALE GENOMIC DNA]</scope>
    <source>
        <tissue evidence="2">Leaf</tissue>
    </source>
</reference>
<evidence type="ECO:0000313" key="2">
    <source>
        <dbReference type="EMBL" id="DAD40610.1"/>
    </source>
</evidence>
<dbReference type="AlphaFoldDB" id="A0A822Z7M8"/>
<proteinExistence type="predicted"/>
<dbReference type="InterPro" id="IPR025322">
    <property type="entry name" value="PADRE_dom"/>
</dbReference>
<keyword evidence="3" id="KW-1185">Reference proteome</keyword>
<evidence type="ECO:0000313" key="3">
    <source>
        <dbReference type="Proteomes" id="UP000607653"/>
    </source>
</evidence>
<feature type="region of interest" description="Disordered" evidence="1">
    <location>
        <begin position="1"/>
        <end position="23"/>
    </location>
</feature>